<dbReference type="Pfam" id="PF00534">
    <property type="entry name" value="Glycos_transf_1"/>
    <property type="match status" value="1"/>
</dbReference>
<evidence type="ECO:0000313" key="6">
    <source>
        <dbReference type="Proteomes" id="UP001172731"/>
    </source>
</evidence>
<feature type="region of interest" description="Disordered" evidence="2">
    <location>
        <begin position="643"/>
        <end position="676"/>
    </location>
</feature>
<proteinExistence type="predicted"/>
<dbReference type="Pfam" id="PF00535">
    <property type="entry name" value="Glycos_transf_2"/>
    <property type="match status" value="1"/>
</dbReference>
<dbReference type="Proteomes" id="UP001172731">
    <property type="component" value="Unassembled WGS sequence"/>
</dbReference>
<dbReference type="InterPro" id="IPR001173">
    <property type="entry name" value="Glyco_trans_2-like"/>
</dbReference>
<dbReference type="GO" id="GO:0016757">
    <property type="term" value="F:glycosyltransferase activity"/>
    <property type="evidence" value="ECO:0007669"/>
    <property type="project" value="UniProtKB-KW"/>
</dbReference>
<evidence type="ECO:0000259" key="3">
    <source>
        <dbReference type="Pfam" id="PF00534"/>
    </source>
</evidence>
<dbReference type="RefSeq" id="WP_301134948.1">
    <property type="nucleotide sequence ID" value="NZ_BAAAUQ010000036.1"/>
</dbReference>
<keyword evidence="6" id="KW-1185">Reference proteome</keyword>
<keyword evidence="5" id="KW-0328">Glycosyltransferase</keyword>
<evidence type="ECO:0000259" key="4">
    <source>
        <dbReference type="Pfam" id="PF00535"/>
    </source>
</evidence>
<dbReference type="Gene3D" id="3.90.550.10">
    <property type="entry name" value="Spore Coat Polysaccharide Biosynthesis Protein SpsA, Chain A"/>
    <property type="match status" value="1"/>
</dbReference>
<name>A0ABT8FUZ7_9MICO</name>
<gene>
    <name evidence="5" type="ORF">KZC48_12085</name>
</gene>
<dbReference type="SUPFAM" id="SSF53448">
    <property type="entry name" value="Nucleotide-diphospho-sugar transferases"/>
    <property type="match status" value="1"/>
</dbReference>
<feature type="domain" description="Glycosyltransferase 2-like" evidence="4">
    <location>
        <begin position="14"/>
        <end position="134"/>
    </location>
</feature>
<evidence type="ECO:0000313" key="5">
    <source>
        <dbReference type="EMBL" id="MDN4465133.1"/>
    </source>
</evidence>
<reference evidence="5" key="1">
    <citation type="submission" date="2021-06" db="EMBL/GenBank/DDBJ databases">
        <title>Genome-based taxonomic framework of Microbacterium strains isolated from marine environment, the description of four new species and reclassification of four preexisting species.</title>
        <authorList>
            <person name="Lee S.D."/>
            <person name="Kim S.-M."/>
            <person name="Byeon Y.-S."/>
            <person name="Yang H.L."/>
            <person name="Kim I.S."/>
        </authorList>
    </citation>
    <scope>NUCLEOTIDE SEQUENCE</scope>
    <source>
        <strain evidence="5">KACC 20510</strain>
    </source>
</reference>
<dbReference type="Gene3D" id="3.40.50.2000">
    <property type="entry name" value="Glycogen Phosphorylase B"/>
    <property type="match status" value="1"/>
</dbReference>
<sequence length="676" mass="74785">MSDVEMPALSKWDIIVVTFNSATVLAEVWSGVPDEVRARVVCVDNSSSDDTLSVARTLFPRVLSSPNMGLSVANNLGTSDGASPYVLFANPDVAPQAADFERLSRHLDEHGGLVSPRLIHEDGTPQENARGWPVLLAQITNRLSDRRSNAYRWPLKVGVDGPVPWILGAAVAVRRVDLERISGWPEEYFLYYEDVELSMRAWDSGMPVWLLGSIEWHHKWARSSRSYLHKSTRLHARSAGRFFLTRPGFVWKAPRSLFSQYSERLKASSPQQGLRAIDLVVRSDAAVKHGGDLVQAERYCRELTKLGLDVRVVPFRLDYAPEPATLVHFFNIDRPYEFLFASKSLELDNVVVSTIHHSASLTRLMRQAEARSSGLDSLAARLPGRLREAALFALRSMTAQEVRPLRRVKAAAWAVGKGAFSNRSEIGRALDRCRAVFVLSRRELEDLKRDTSYHGLNSVLVPNGLEVATRGGVDWAARAPRILVVGRIEPRKRQVEIVETANRLDIALTFVGAANSKRDGYVRQFRDALSLGPSEWVGALAHDEVLDLMGQSRVLLNLSWLEVQSLVDLEGAAMGCRLIVSAAGSTREWLGEAVEEFPVGEIAEPLLAASKRAQDSTAAPVMNYSQTWESAARQLVEAYNRVGPSSTSRATEVRLGLEVDESSEPGTAGPRQVGRV</sequence>
<comment type="caution">
    <text evidence="5">The sequence shown here is derived from an EMBL/GenBank/DDBJ whole genome shotgun (WGS) entry which is preliminary data.</text>
</comment>
<evidence type="ECO:0000256" key="2">
    <source>
        <dbReference type="SAM" id="MobiDB-lite"/>
    </source>
</evidence>
<dbReference type="InterPro" id="IPR001296">
    <property type="entry name" value="Glyco_trans_1"/>
</dbReference>
<dbReference type="EC" id="2.4.-.-" evidence="5"/>
<evidence type="ECO:0000256" key="1">
    <source>
        <dbReference type="ARBA" id="ARBA00022679"/>
    </source>
</evidence>
<dbReference type="EMBL" id="JAHWXI010000014">
    <property type="protein sequence ID" value="MDN4465133.1"/>
    <property type="molecule type" value="Genomic_DNA"/>
</dbReference>
<dbReference type="InterPro" id="IPR029044">
    <property type="entry name" value="Nucleotide-diphossugar_trans"/>
</dbReference>
<accession>A0ABT8FUZ7</accession>
<dbReference type="SUPFAM" id="SSF53756">
    <property type="entry name" value="UDP-Glycosyltransferase/glycogen phosphorylase"/>
    <property type="match status" value="1"/>
</dbReference>
<feature type="domain" description="Glycosyl transferase family 1" evidence="3">
    <location>
        <begin position="479"/>
        <end position="594"/>
    </location>
</feature>
<dbReference type="PANTHER" id="PTHR43179">
    <property type="entry name" value="RHAMNOSYLTRANSFERASE WBBL"/>
    <property type="match status" value="1"/>
</dbReference>
<keyword evidence="1 5" id="KW-0808">Transferase</keyword>
<organism evidence="5 6">
    <name type="scientific">Microbacterium aurantiacum</name>
    <dbReference type="NCBI Taxonomy" id="162393"/>
    <lineage>
        <taxon>Bacteria</taxon>
        <taxon>Bacillati</taxon>
        <taxon>Actinomycetota</taxon>
        <taxon>Actinomycetes</taxon>
        <taxon>Micrococcales</taxon>
        <taxon>Microbacteriaceae</taxon>
        <taxon>Microbacterium</taxon>
    </lineage>
</organism>
<protein>
    <submittedName>
        <fullName evidence="5">Glycosyltransferase</fullName>
        <ecNumber evidence="5">2.4.-.-</ecNumber>
    </submittedName>
</protein>
<dbReference type="PANTHER" id="PTHR43179:SF7">
    <property type="entry name" value="RHAMNOSYLTRANSFERASE WBBL"/>
    <property type="match status" value="1"/>
</dbReference>